<keyword evidence="1" id="KW-0175">Coiled coil</keyword>
<feature type="coiled-coil region" evidence="1">
    <location>
        <begin position="55"/>
        <end position="82"/>
    </location>
</feature>
<evidence type="ECO:0000313" key="2">
    <source>
        <dbReference type="EMBL" id="CAB4156220.1"/>
    </source>
</evidence>
<protein>
    <submittedName>
        <fullName evidence="2">Uncharacterized protein</fullName>
    </submittedName>
</protein>
<sequence>MTPTPETDAYIGEQDEDNMTEGEIAMCELARRLERERDEYRQCWLDEQANRDRWIAVLTEKRDKIRAENAAMREAIREAASQLVLMNHDPECPHLFRVLYGQGKFPCKCGRDATLTKLQPFITNVSQPSEEHNKA</sequence>
<organism evidence="2">
    <name type="scientific">uncultured Caudovirales phage</name>
    <dbReference type="NCBI Taxonomy" id="2100421"/>
    <lineage>
        <taxon>Viruses</taxon>
        <taxon>Duplodnaviria</taxon>
        <taxon>Heunggongvirae</taxon>
        <taxon>Uroviricota</taxon>
        <taxon>Caudoviricetes</taxon>
        <taxon>Peduoviridae</taxon>
        <taxon>Maltschvirus</taxon>
        <taxon>Maltschvirus maltsch</taxon>
    </lineage>
</organism>
<accession>A0A6J5N9B6</accession>
<name>A0A6J5N9B6_9CAUD</name>
<gene>
    <name evidence="2" type="ORF">UFOVP674_55</name>
</gene>
<evidence type="ECO:0000256" key="1">
    <source>
        <dbReference type="SAM" id="Coils"/>
    </source>
</evidence>
<proteinExistence type="predicted"/>
<dbReference type="EMBL" id="LR796630">
    <property type="protein sequence ID" value="CAB4156220.1"/>
    <property type="molecule type" value="Genomic_DNA"/>
</dbReference>
<reference evidence="2" key="1">
    <citation type="submission" date="2020-04" db="EMBL/GenBank/DDBJ databases">
        <authorList>
            <person name="Chiriac C."/>
            <person name="Salcher M."/>
            <person name="Ghai R."/>
            <person name="Kavagutti S V."/>
        </authorList>
    </citation>
    <scope>NUCLEOTIDE SEQUENCE</scope>
</reference>